<dbReference type="GO" id="GO:0005886">
    <property type="term" value="C:plasma membrane"/>
    <property type="evidence" value="ECO:0007669"/>
    <property type="project" value="UniProtKB-SubCell"/>
</dbReference>
<dbReference type="GO" id="GO:0015099">
    <property type="term" value="F:nickel cation transmembrane transporter activity"/>
    <property type="evidence" value="ECO:0007669"/>
    <property type="project" value="InterPro"/>
</dbReference>
<gene>
    <name evidence="14" type="ORF">BBAD15_g8621</name>
</gene>
<organism evidence="14 15">
    <name type="scientific">Beauveria bassiana D1-5</name>
    <dbReference type="NCBI Taxonomy" id="1245745"/>
    <lineage>
        <taxon>Eukaryota</taxon>
        <taxon>Fungi</taxon>
        <taxon>Dikarya</taxon>
        <taxon>Ascomycota</taxon>
        <taxon>Pezizomycotina</taxon>
        <taxon>Sordariomycetes</taxon>
        <taxon>Hypocreomycetidae</taxon>
        <taxon>Hypocreales</taxon>
        <taxon>Cordycipitaceae</taxon>
        <taxon>Beauveria</taxon>
    </lineage>
</organism>
<dbReference type="Pfam" id="PF00378">
    <property type="entry name" value="ECH_1"/>
    <property type="match status" value="1"/>
</dbReference>
<keyword evidence="8 13" id="KW-1133">Transmembrane helix</keyword>
<dbReference type="PANTHER" id="PTHR40659">
    <property type="entry name" value="NICKEL/COBALT EFFLUX SYSTEM RCNA"/>
    <property type="match status" value="1"/>
</dbReference>
<dbReference type="STRING" id="1245745.A0A0A2VIC5"/>
<reference evidence="14 15" key="1">
    <citation type="submission" date="2012-10" db="EMBL/GenBank/DDBJ databases">
        <title>Genome sequencing and analysis of entomopathogenic fungi Beauveria bassiana D1-5.</title>
        <authorList>
            <person name="Li Q."/>
            <person name="Wang L."/>
            <person name="Zhang Z."/>
            <person name="Wang Q."/>
            <person name="Ren J."/>
            <person name="Wang M."/>
            <person name="Xu W."/>
            <person name="Wang J."/>
            <person name="Lu Y."/>
            <person name="Du Q."/>
            <person name="Sun Z."/>
        </authorList>
    </citation>
    <scope>NUCLEOTIDE SEQUENCE [LARGE SCALE GENOMIC DNA]</scope>
    <source>
        <strain evidence="14 15">D1-5</strain>
    </source>
</reference>
<feature type="transmembrane region" description="Helical" evidence="13">
    <location>
        <begin position="12"/>
        <end position="31"/>
    </location>
</feature>
<keyword evidence="4" id="KW-0813">Transport</keyword>
<keyword evidence="3" id="KW-0171">Cobalt transport</keyword>
<evidence type="ECO:0000256" key="13">
    <source>
        <dbReference type="SAM" id="Phobius"/>
    </source>
</evidence>
<protein>
    <submittedName>
        <fullName evidence="14">Nickel/cobalt efflux system rcnA</fullName>
    </submittedName>
</protein>
<dbReference type="Proteomes" id="UP000030106">
    <property type="component" value="Unassembled WGS sequence"/>
</dbReference>
<keyword evidence="5" id="KW-1003">Cell membrane</keyword>
<dbReference type="CDD" id="cd06558">
    <property type="entry name" value="crotonase-like"/>
    <property type="match status" value="1"/>
</dbReference>
<dbReference type="InterPro" id="IPR011541">
    <property type="entry name" value="Ni/Co_transpt_high_affinity"/>
</dbReference>
<dbReference type="GO" id="GO:0046583">
    <property type="term" value="F:monoatomic cation efflux transmembrane transporter activity"/>
    <property type="evidence" value="ECO:0007669"/>
    <property type="project" value="TreeGrafter"/>
</dbReference>
<evidence type="ECO:0000256" key="11">
    <source>
        <dbReference type="ARBA" id="ARBA00023136"/>
    </source>
</evidence>
<dbReference type="HOGENOM" id="CLU_465375_0_0_1"/>
<feature type="transmembrane region" description="Helical" evidence="13">
    <location>
        <begin position="89"/>
        <end position="107"/>
    </location>
</feature>
<evidence type="ECO:0000256" key="7">
    <source>
        <dbReference type="ARBA" id="ARBA00022692"/>
    </source>
</evidence>
<evidence type="ECO:0000256" key="8">
    <source>
        <dbReference type="ARBA" id="ARBA00022989"/>
    </source>
</evidence>
<evidence type="ECO:0000256" key="10">
    <source>
        <dbReference type="ARBA" id="ARBA00023112"/>
    </source>
</evidence>
<dbReference type="PANTHER" id="PTHR40659:SF1">
    <property type="entry name" value="NICKEL_COBALT EFFLUX SYSTEM RCNA"/>
    <property type="match status" value="1"/>
</dbReference>
<dbReference type="NCBIfam" id="NF006452">
    <property type="entry name" value="PRK08788.1"/>
    <property type="match status" value="1"/>
</dbReference>
<dbReference type="InterPro" id="IPR029045">
    <property type="entry name" value="ClpP/crotonase-like_dom_sf"/>
</dbReference>
<keyword evidence="12" id="KW-0170">Cobalt</keyword>
<evidence type="ECO:0000256" key="6">
    <source>
        <dbReference type="ARBA" id="ARBA00022596"/>
    </source>
</evidence>
<evidence type="ECO:0000256" key="3">
    <source>
        <dbReference type="ARBA" id="ARBA00022426"/>
    </source>
</evidence>
<evidence type="ECO:0000256" key="12">
    <source>
        <dbReference type="ARBA" id="ARBA00023285"/>
    </source>
</evidence>
<comment type="subcellular location">
    <subcellularLocation>
        <location evidence="2">Cell membrane</location>
        <topology evidence="2">Multi-pass membrane protein</topology>
    </subcellularLocation>
</comment>
<feature type="transmembrane region" description="Helical" evidence="13">
    <location>
        <begin position="272"/>
        <end position="293"/>
    </location>
</feature>
<feature type="transmembrane region" description="Helical" evidence="13">
    <location>
        <begin position="299"/>
        <end position="321"/>
    </location>
</feature>
<dbReference type="NCBIfam" id="NF007454">
    <property type="entry name" value="PRK10019.1"/>
    <property type="match status" value="1"/>
</dbReference>
<keyword evidence="10" id="KW-0921">Nickel transport</keyword>
<keyword evidence="6" id="KW-0533">Nickel</keyword>
<dbReference type="EMBL" id="ANFO01000878">
    <property type="protein sequence ID" value="KGQ06067.1"/>
    <property type="molecule type" value="Genomic_DNA"/>
</dbReference>
<evidence type="ECO:0000313" key="15">
    <source>
        <dbReference type="Proteomes" id="UP000030106"/>
    </source>
</evidence>
<dbReference type="AlphaFoldDB" id="A0A0A2VIC5"/>
<sequence length="586" mass="64910">MTEFTTLLQQGNAWLFIPSAILLGALHGLEPGHSKTMMAAFIIAIKGTARQAAMLGLAATLSHTAIVWLIAFGGMYISQRFTAESAEPWLQLISAVIVLGTAVWMFWRTWKGEQNWLTESQANDHHHQDETKRIDTGHGLVELSIFEQGQPPRWRLRNLSRRKWGAGEVSLVTRREEGQFSQVFQFVDCGDYMESTAVIPEPHNFNVRVSFGHRGHSHDYDLAFHEHDHDHTHAGVEGLEVGSREYQDAHELAHANDIKRRFTNKDVTNGQILLFGLTGGLIPCPAAITVLLICLQLKALVLGATLVIGFSLGLALTLVTVGSDPAITAHSFNEDLAMTVINQPTCKLFTDTARFTQLSGYYEEERRTVWMMLRARPRPCFNHGLIEEIMNLGYIVQKAGFKVDFWVTGSLVPGMYNTGGDLGFFVETIRSGRREALRAYARACVDCVHAASRGFDTGAISLAMVEGSALGGGFEAALAHHFLLAQRDARLGFPEIAFNLFPGMGAYSLVARRSGMKLAEELIYKGESHTAEWYQPHGLVDQLFEPGLGYMATRTFIDTLQPKLNGVKAMLRARQLAKPPYLNGVA</sequence>
<keyword evidence="7 13" id="KW-0812">Transmembrane</keyword>
<dbReference type="Gene3D" id="3.90.226.10">
    <property type="entry name" value="2-enoyl-CoA Hydratase, Chain A, domain 1"/>
    <property type="match status" value="1"/>
</dbReference>
<keyword evidence="11 13" id="KW-0472">Membrane</keyword>
<evidence type="ECO:0000256" key="4">
    <source>
        <dbReference type="ARBA" id="ARBA00022448"/>
    </source>
</evidence>
<comment type="caution">
    <text evidence="14">The sequence shown here is derived from an EMBL/GenBank/DDBJ whole genome shotgun (WGS) entry which is preliminary data.</text>
</comment>
<dbReference type="SUPFAM" id="SSF52096">
    <property type="entry name" value="ClpP/crotonase"/>
    <property type="match status" value="1"/>
</dbReference>
<evidence type="ECO:0000256" key="9">
    <source>
        <dbReference type="ARBA" id="ARBA00023065"/>
    </source>
</evidence>
<dbReference type="Pfam" id="PF03824">
    <property type="entry name" value="NicO"/>
    <property type="match status" value="2"/>
</dbReference>
<dbReference type="InterPro" id="IPR051224">
    <property type="entry name" value="NiCoT_RcnA"/>
</dbReference>
<comment type="function">
    <text evidence="1">Efflux system for nickel and cobalt.</text>
</comment>
<evidence type="ECO:0000313" key="14">
    <source>
        <dbReference type="EMBL" id="KGQ06067.1"/>
    </source>
</evidence>
<proteinExistence type="predicted"/>
<feature type="transmembrane region" description="Helical" evidence="13">
    <location>
        <begin position="52"/>
        <end position="77"/>
    </location>
</feature>
<dbReference type="GO" id="GO:0006824">
    <property type="term" value="P:cobalt ion transport"/>
    <property type="evidence" value="ECO:0007669"/>
    <property type="project" value="UniProtKB-KW"/>
</dbReference>
<dbReference type="GO" id="GO:0032025">
    <property type="term" value="P:response to cobalt ion"/>
    <property type="evidence" value="ECO:0007669"/>
    <property type="project" value="TreeGrafter"/>
</dbReference>
<dbReference type="InterPro" id="IPR001753">
    <property type="entry name" value="Enoyl-CoA_hydra/iso"/>
</dbReference>
<evidence type="ECO:0000256" key="1">
    <source>
        <dbReference type="ARBA" id="ARBA00002510"/>
    </source>
</evidence>
<dbReference type="GO" id="GO:0010045">
    <property type="term" value="P:response to nickel cation"/>
    <property type="evidence" value="ECO:0007669"/>
    <property type="project" value="TreeGrafter"/>
</dbReference>
<keyword evidence="9" id="KW-0406">Ion transport</keyword>
<name>A0A0A2VIC5_BEABA</name>
<accession>A0A0A2VIC5</accession>
<evidence type="ECO:0000256" key="2">
    <source>
        <dbReference type="ARBA" id="ARBA00004651"/>
    </source>
</evidence>
<evidence type="ECO:0000256" key="5">
    <source>
        <dbReference type="ARBA" id="ARBA00022475"/>
    </source>
</evidence>